<comment type="caution">
    <text evidence="2">The sequence shown here is derived from an EMBL/GenBank/DDBJ whole genome shotgun (WGS) entry which is preliminary data.</text>
</comment>
<sequence>MGNRSGKHQISRASHPKKSALHASVRSNPEEENIKDDNTSEIQERASVASKDDEGDCIDDEFSNGGYKL</sequence>
<feature type="region of interest" description="Disordered" evidence="1">
    <location>
        <begin position="1"/>
        <end position="69"/>
    </location>
</feature>
<evidence type="ECO:0000313" key="3">
    <source>
        <dbReference type="Proteomes" id="UP000828390"/>
    </source>
</evidence>
<dbReference type="Proteomes" id="UP000828390">
    <property type="component" value="Unassembled WGS sequence"/>
</dbReference>
<feature type="compositionally biased region" description="Basic residues" evidence="1">
    <location>
        <begin position="1"/>
        <end position="20"/>
    </location>
</feature>
<name>A0A9D4DWT2_DREPO</name>
<proteinExistence type="predicted"/>
<gene>
    <name evidence="2" type="ORF">DPMN_169568</name>
</gene>
<dbReference type="EMBL" id="JAIWYP010000009">
    <property type="protein sequence ID" value="KAH3768356.1"/>
    <property type="molecule type" value="Genomic_DNA"/>
</dbReference>
<protein>
    <submittedName>
        <fullName evidence="2">Uncharacterized protein</fullName>
    </submittedName>
</protein>
<evidence type="ECO:0000256" key="1">
    <source>
        <dbReference type="SAM" id="MobiDB-lite"/>
    </source>
</evidence>
<organism evidence="2 3">
    <name type="scientific">Dreissena polymorpha</name>
    <name type="common">Zebra mussel</name>
    <name type="synonym">Mytilus polymorpha</name>
    <dbReference type="NCBI Taxonomy" id="45954"/>
    <lineage>
        <taxon>Eukaryota</taxon>
        <taxon>Metazoa</taxon>
        <taxon>Spiralia</taxon>
        <taxon>Lophotrochozoa</taxon>
        <taxon>Mollusca</taxon>
        <taxon>Bivalvia</taxon>
        <taxon>Autobranchia</taxon>
        <taxon>Heteroconchia</taxon>
        <taxon>Euheterodonta</taxon>
        <taxon>Imparidentia</taxon>
        <taxon>Neoheterodontei</taxon>
        <taxon>Myida</taxon>
        <taxon>Dreissenoidea</taxon>
        <taxon>Dreissenidae</taxon>
        <taxon>Dreissena</taxon>
    </lineage>
</organism>
<feature type="compositionally biased region" description="Acidic residues" evidence="1">
    <location>
        <begin position="53"/>
        <end position="62"/>
    </location>
</feature>
<evidence type="ECO:0000313" key="2">
    <source>
        <dbReference type="EMBL" id="KAH3768356.1"/>
    </source>
</evidence>
<feature type="compositionally biased region" description="Basic and acidic residues" evidence="1">
    <location>
        <begin position="35"/>
        <end position="44"/>
    </location>
</feature>
<keyword evidence="3" id="KW-1185">Reference proteome</keyword>
<dbReference type="AlphaFoldDB" id="A0A9D4DWT2"/>
<reference evidence="2" key="2">
    <citation type="submission" date="2020-11" db="EMBL/GenBank/DDBJ databases">
        <authorList>
            <person name="McCartney M.A."/>
            <person name="Auch B."/>
            <person name="Kono T."/>
            <person name="Mallez S."/>
            <person name="Becker A."/>
            <person name="Gohl D.M."/>
            <person name="Silverstein K.A.T."/>
            <person name="Koren S."/>
            <person name="Bechman K.B."/>
            <person name="Herman A."/>
            <person name="Abrahante J.E."/>
            <person name="Garbe J."/>
        </authorList>
    </citation>
    <scope>NUCLEOTIDE SEQUENCE</scope>
    <source>
        <strain evidence="2">Duluth1</strain>
        <tissue evidence="2">Whole animal</tissue>
    </source>
</reference>
<accession>A0A9D4DWT2</accession>
<reference evidence="2" key="1">
    <citation type="journal article" date="2019" name="bioRxiv">
        <title>The Genome of the Zebra Mussel, Dreissena polymorpha: A Resource for Invasive Species Research.</title>
        <authorList>
            <person name="McCartney M.A."/>
            <person name="Auch B."/>
            <person name="Kono T."/>
            <person name="Mallez S."/>
            <person name="Zhang Y."/>
            <person name="Obille A."/>
            <person name="Becker A."/>
            <person name="Abrahante J.E."/>
            <person name="Garbe J."/>
            <person name="Badalamenti J.P."/>
            <person name="Herman A."/>
            <person name="Mangelson H."/>
            <person name="Liachko I."/>
            <person name="Sullivan S."/>
            <person name="Sone E.D."/>
            <person name="Koren S."/>
            <person name="Silverstein K.A.T."/>
            <person name="Beckman K.B."/>
            <person name="Gohl D.M."/>
        </authorList>
    </citation>
    <scope>NUCLEOTIDE SEQUENCE</scope>
    <source>
        <strain evidence="2">Duluth1</strain>
        <tissue evidence="2">Whole animal</tissue>
    </source>
</reference>